<evidence type="ECO:0000256" key="1">
    <source>
        <dbReference type="ARBA" id="ARBA00004442"/>
    </source>
</evidence>
<feature type="domain" description="TonB-dependent receptor-like beta-barrel" evidence="4">
    <location>
        <begin position="40"/>
        <end position="468"/>
    </location>
</feature>
<dbReference type="EMBL" id="CP095061">
    <property type="protein sequence ID" value="UOQ65882.1"/>
    <property type="molecule type" value="Genomic_DNA"/>
</dbReference>
<evidence type="ECO:0000256" key="2">
    <source>
        <dbReference type="ARBA" id="ARBA00023136"/>
    </source>
</evidence>
<dbReference type="SUPFAM" id="SSF56935">
    <property type="entry name" value="Porins"/>
    <property type="match status" value="1"/>
</dbReference>
<dbReference type="InterPro" id="IPR000531">
    <property type="entry name" value="Beta-barrel_TonB"/>
</dbReference>
<dbReference type="InterPro" id="IPR036942">
    <property type="entry name" value="Beta-barrel_TonB_sf"/>
</dbReference>
<dbReference type="RefSeq" id="WP_245119863.1">
    <property type="nucleotide sequence ID" value="NZ_CP095061.1"/>
</dbReference>
<dbReference type="PANTHER" id="PTHR40980">
    <property type="entry name" value="PLUG DOMAIN-CONTAINING PROTEIN"/>
    <property type="match status" value="1"/>
</dbReference>
<keyword evidence="3" id="KW-0998">Cell outer membrane</keyword>
<accession>A0ABY4G4V2</accession>
<name>A0ABY4G4V2_9BACT</name>
<comment type="subcellular location">
    <subcellularLocation>
        <location evidence="1">Cell outer membrane</location>
    </subcellularLocation>
</comment>
<keyword evidence="2" id="KW-0472">Membrane</keyword>
<evidence type="ECO:0000256" key="3">
    <source>
        <dbReference type="ARBA" id="ARBA00023237"/>
    </source>
</evidence>
<protein>
    <submittedName>
        <fullName evidence="5">TonB-dependent receptor</fullName>
    </submittedName>
</protein>
<dbReference type="Proteomes" id="UP000830401">
    <property type="component" value="Chromosome"/>
</dbReference>
<dbReference type="Gene3D" id="2.40.170.20">
    <property type="entry name" value="TonB-dependent receptor, beta-barrel domain"/>
    <property type="match status" value="1"/>
</dbReference>
<keyword evidence="6" id="KW-1185">Reference proteome</keyword>
<dbReference type="Pfam" id="PF00593">
    <property type="entry name" value="TonB_dep_Rec_b-barrel"/>
    <property type="match status" value="1"/>
</dbReference>
<dbReference type="PANTHER" id="PTHR40980:SF4">
    <property type="entry name" value="TONB-DEPENDENT RECEPTOR-LIKE BETA-BARREL DOMAIN-CONTAINING PROTEIN"/>
    <property type="match status" value="1"/>
</dbReference>
<gene>
    <name evidence="5" type="ORF">MUN86_20545</name>
</gene>
<proteinExistence type="predicted"/>
<reference evidence="5" key="1">
    <citation type="submission" date="2022-04" db="EMBL/GenBank/DDBJ databases">
        <title>Hymenobacter sp. isolated from the air.</title>
        <authorList>
            <person name="Won M."/>
            <person name="Lee C.-M."/>
            <person name="Woen H.-Y."/>
            <person name="Kwon S.-W."/>
        </authorList>
    </citation>
    <scope>NUCLEOTIDE SEQUENCE</scope>
    <source>
        <strain evidence="5">5420S-77</strain>
    </source>
</reference>
<evidence type="ECO:0000259" key="4">
    <source>
        <dbReference type="Pfam" id="PF00593"/>
    </source>
</evidence>
<evidence type="ECO:0000313" key="6">
    <source>
        <dbReference type="Proteomes" id="UP000830401"/>
    </source>
</evidence>
<sequence length="510" mass="58612">MLRDNTALHYQSRTIYSGQLSGTHDIGSALASTVTWTGGYNYVFRDEPDYRRFRIEQPEDMSQPRRLGVSNNGNQFDASRYYSDLKENTYMGSGQWERRITGRDSTKANQYKIRAGFYVEHKQRDYNSRFFSYVRNTDGAPFERDLLLLSPNEAFTAENLRPGGFRLQEGTQPEDRYTGKNTLFAGYVSAVAPISDAFSVSGGVRVEYNRRTLLPGNDKSYKEVRTIPMPSLNATYNFNERSLVRLGGSVSVNRPEFREIANYTYYDFANDLYIKGNDSLKTATIYNADLRYEFYPSRSELLSIGVFYKNFRDPIEQTTQSTPGTDLYLTYQNAKQAYDVGVEIEARKSFVELTENPFLQHFSLVLNASLIKSRVKLADNRTNNGFALSDRPLQGQSPYVVNTGIFYQDDEQRWQVSAQYNIIGPRITFVGDRSQNYSVFELPRNVVDLAVTKGFGEHFDLRLGVQDLFNQYVRQYYDFNRDGKINNGENGSFAHYRRGTYSTAGLTYKF</sequence>
<evidence type="ECO:0000313" key="5">
    <source>
        <dbReference type="EMBL" id="UOQ65882.1"/>
    </source>
</evidence>
<keyword evidence="5" id="KW-0675">Receptor</keyword>
<organism evidence="5 6">
    <name type="scientific">Hymenobacter volaticus</name>
    <dbReference type="NCBI Taxonomy" id="2932254"/>
    <lineage>
        <taxon>Bacteria</taxon>
        <taxon>Pseudomonadati</taxon>
        <taxon>Bacteroidota</taxon>
        <taxon>Cytophagia</taxon>
        <taxon>Cytophagales</taxon>
        <taxon>Hymenobacteraceae</taxon>
        <taxon>Hymenobacter</taxon>
    </lineage>
</organism>